<dbReference type="EMBL" id="CP157390">
    <property type="protein sequence ID" value="XBM50206.1"/>
    <property type="molecule type" value="Genomic_DNA"/>
</dbReference>
<comment type="catalytic activity">
    <reaction evidence="6">
        <text>Hydrolysis of proteins to small peptides in the presence of ATP and magnesium. alpha-casein is the usual test substrate. In the absence of ATP, only oligopeptides shorter than five residues are hydrolyzed (such as succinyl-Leu-Tyr-|-NHMec, and Leu-Tyr-Leu-|-Tyr-Trp, in which cleavage of the -Tyr-|-Leu- and -Tyr-|-Trp bonds also occurs).</text>
        <dbReference type="EC" id="3.4.21.92"/>
    </reaction>
</comment>
<evidence type="ECO:0000256" key="8">
    <source>
        <dbReference type="SAM" id="MobiDB-lite"/>
    </source>
</evidence>
<dbReference type="SUPFAM" id="SSF52096">
    <property type="entry name" value="ClpP/crotonase"/>
    <property type="match status" value="1"/>
</dbReference>
<dbReference type="GO" id="GO:0009368">
    <property type="term" value="C:endopeptidase Clp complex"/>
    <property type="evidence" value="ECO:0007669"/>
    <property type="project" value="TreeGrafter"/>
</dbReference>
<accession>A0AAU7GJY6</accession>
<evidence type="ECO:0000256" key="2">
    <source>
        <dbReference type="ARBA" id="ARBA00022490"/>
    </source>
</evidence>
<reference evidence="9" key="1">
    <citation type="submission" date="2024-05" db="EMBL/GenBank/DDBJ databases">
        <title>The Natural Products Discovery Center: Release of the First 8490 Sequenced Strains for Exploring Actinobacteria Biosynthetic Diversity.</title>
        <authorList>
            <person name="Kalkreuter E."/>
            <person name="Kautsar S.A."/>
            <person name="Yang D."/>
            <person name="Bader C.D."/>
            <person name="Teijaro C.N."/>
            <person name="Fluegel L."/>
            <person name="Davis C.M."/>
            <person name="Simpson J.R."/>
            <person name="Lauterbach L."/>
            <person name="Steele A.D."/>
            <person name="Gui C."/>
            <person name="Meng S."/>
            <person name="Li G."/>
            <person name="Viehrig K."/>
            <person name="Ye F."/>
            <person name="Su P."/>
            <person name="Kiefer A.F."/>
            <person name="Nichols A."/>
            <person name="Cepeda A.J."/>
            <person name="Yan W."/>
            <person name="Fan B."/>
            <person name="Jiang Y."/>
            <person name="Adhikari A."/>
            <person name="Zheng C.-J."/>
            <person name="Schuster L."/>
            <person name="Cowan T.M."/>
            <person name="Smanski M.J."/>
            <person name="Chevrette M.G."/>
            <person name="de Carvalho L.P.S."/>
            <person name="Shen B."/>
        </authorList>
    </citation>
    <scope>NUCLEOTIDE SEQUENCE</scope>
    <source>
        <strain evidence="9">NPDC080035</strain>
    </source>
</reference>
<dbReference type="GO" id="GO:0005737">
    <property type="term" value="C:cytoplasm"/>
    <property type="evidence" value="ECO:0007669"/>
    <property type="project" value="UniProtKB-SubCell"/>
</dbReference>
<dbReference type="CDD" id="cd07017">
    <property type="entry name" value="S14_ClpP_2"/>
    <property type="match status" value="1"/>
</dbReference>
<dbReference type="PANTHER" id="PTHR10381:SF70">
    <property type="entry name" value="ATP-DEPENDENT CLP PROTEASE PROTEOLYTIC SUBUNIT"/>
    <property type="match status" value="1"/>
</dbReference>
<keyword evidence="2 6" id="KW-0963">Cytoplasm</keyword>
<proteinExistence type="inferred from homology"/>
<gene>
    <name evidence="6" type="primary">clpP</name>
    <name evidence="9" type="ORF">AAME72_10095</name>
</gene>
<dbReference type="GO" id="GO:0004252">
    <property type="term" value="F:serine-type endopeptidase activity"/>
    <property type="evidence" value="ECO:0007669"/>
    <property type="project" value="UniProtKB-UniRule"/>
</dbReference>
<dbReference type="AlphaFoldDB" id="A0AAU7GJY6"/>
<comment type="subunit">
    <text evidence="6">Fourteen ClpP subunits assemble into 2 heptameric rings which stack back to back to give a disk-like structure with a central cavity, resembling the structure of eukaryotic proteasomes.</text>
</comment>
<dbReference type="GO" id="GO:0051117">
    <property type="term" value="F:ATPase binding"/>
    <property type="evidence" value="ECO:0007669"/>
    <property type="project" value="TreeGrafter"/>
</dbReference>
<comment type="function">
    <text evidence="6">Cleaves peptides in various proteins in a process that requires ATP hydrolysis. Has a chymotrypsin-like activity. Plays a major role in the degradation of misfolded proteins.</text>
</comment>
<evidence type="ECO:0000256" key="7">
    <source>
        <dbReference type="RuleBase" id="RU003567"/>
    </source>
</evidence>
<dbReference type="Pfam" id="PF00574">
    <property type="entry name" value="CLP_protease"/>
    <property type="match status" value="1"/>
</dbReference>
<keyword evidence="5 6" id="KW-0720">Serine protease</keyword>
<dbReference type="GO" id="GO:0004176">
    <property type="term" value="F:ATP-dependent peptidase activity"/>
    <property type="evidence" value="ECO:0007669"/>
    <property type="project" value="InterPro"/>
</dbReference>
<dbReference type="GO" id="GO:0006515">
    <property type="term" value="P:protein quality control for misfolded or incompletely synthesized proteins"/>
    <property type="evidence" value="ECO:0007669"/>
    <property type="project" value="TreeGrafter"/>
</dbReference>
<feature type="region of interest" description="Disordered" evidence="8">
    <location>
        <begin position="1"/>
        <end position="25"/>
    </location>
</feature>
<comment type="similarity">
    <text evidence="1 6 7">Belongs to the peptidase S14 family.</text>
</comment>
<dbReference type="InterPro" id="IPR001907">
    <property type="entry name" value="ClpP"/>
</dbReference>
<dbReference type="InterPro" id="IPR023562">
    <property type="entry name" value="ClpP/TepA"/>
</dbReference>
<dbReference type="HAMAP" id="MF_00444">
    <property type="entry name" value="ClpP"/>
    <property type="match status" value="1"/>
</dbReference>
<keyword evidence="4 6" id="KW-0378">Hydrolase</keyword>
<evidence type="ECO:0000256" key="5">
    <source>
        <dbReference type="ARBA" id="ARBA00022825"/>
    </source>
</evidence>
<comment type="subcellular location">
    <subcellularLocation>
        <location evidence="6">Cytoplasm</location>
    </subcellularLocation>
</comment>
<dbReference type="FunFam" id="3.90.226.10:FF:000002">
    <property type="entry name" value="ATP-dependent Clp protease proteolytic subunit"/>
    <property type="match status" value="1"/>
</dbReference>
<evidence type="ECO:0000256" key="6">
    <source>
        <dbReference type="HAMAP-Rule" id="MF_00444"/>
    </source>
</evidence>
<organism evidence="9">
    <name type="scientific">Leifsonia sp. NPDC080035</name>
    <dbReference type="NCBI Taxonomy" id="3143936"/>
    <lineage>
        <taxon>Bacteria</taxon>
        <taxon>Bacillati</taxon>
        <taxon>Actinomycetota</taxon>
        <taxon>Actinomycetes</taxon>
        <taxon>Micrococcales</taxon>
        <taxon>Microbacteriaceae</taxon>
        <taxon>Leifsonia</taxon>
    </lineage>
</organism>
<dbReference type="Gene3D" id="3.90.226.10">
    <property type="entry name" value="2-enoyl-CoA Hydratase, Chain A, domain 1"/>
    <property type="match status" value="1"/>
</dbReference>
<name>A0AAU7GJY6_9MICO</name>
<dbReference type="NCBIfam" id="NF009205">
    <property type="entry name" value="PRK12553.1"/>
    <property type="match status" value="1"/>
</dbReference>
<evidence type="ECO:0000256" key="1">
    <source>
        <dbReference type="ARBA" id="ARBA00007039"/>
    </source>
</evidence>
<evidence type="ECO:0000313" key="9">
    <source>
        <dbReference type="EMBL" id="XBM50206.1"/>
    </source>
</evidence>
<dbReference type="InterPro" id="IPR029045">
    <property type="entry name" value="ClpP/crotonase-like_dom_sf"/>
</dbReference>
<feature type="active site" evidence="6">
    <location>
        <position position="130"/>
    </location>
</feature>
<keyword evidence="3 6" id="KW-0645">Protease</keyword>
<dbReference type="RefSeq" id="WP_348790113.1">
    <property type="nucleotide sequence ID" value="NZ_CP157390.1"/>
</dbReference>
<dbReference type="NCBIfam" id="NF001368">
    <property type="entry name" value="PRK00277.1"/>
    <property type="match status" value="1"/>
</dbReference>
<feature type="active site" description="Nucleophile" evidence="6">
    <location>
        <position position="105"/>
    </location>
</feature>
<evidence type="ECO:0000256" key="4">
    <source>
        <dbReference type="ARBA" id="ARBA00022801"/>
    </source>
</evidence>
<protein>
    <recommendedName>
        <fullName evidence="6 7">ATP-dependent Clp protease proteolytic subunit</fullName>
        <ecNumber evidence="6">3.4.21.92</ecNumber>
    </recommendedName>
    <alternativeName>
        <fullName evidence="6">Endopeptidase Clp</fullName>
    </alternativeName>
</protein>
<dbReference type="EC" id="3.4.21.92" evidence="6"/>
<evidence type="ECO:0000256" key="3">
    <source>
        <dbReference type="ARBA" id="ARBA00022670"/>
    </source>
</evidence>
<feature type="compositionally biased region" description="Basic and acidic residues" evidence="8">
    <location>
        <begin position="1"/>
        <end position="24"/>
    </location>
</feature>
<dbReference type="PRINTS" id="PR00127">
    <property type="entry name" value="CLPPROTEASEP"/>
</dbReference>
<dbReference type="PANTHER" id="PTHR10381">
    <property type="entry name" value="ATP-DEPENDENT CLP PROTEASE PROTEOLYTIC SUBUNIT"/>
    <property type="match status" value="1"/>
</dbReference>
<sequence>MRGRQKRETGAGPREQHERMDMDKTSPVQRLLEERIVFLGSEVNDDSAGEICAQLLLLDSIASDRDIYLYINSPGGSVTAGFAIYDTMNFVRADVATVAMGFAASMGQFLLSSGTKGKRYALPNASVVMHQPHGGFGGTSADIQTQAKQILHFKRKMAELTSEQTGRPVEQIIEDGDRDRWFTAEQARDYGFVDQVIDTTRALDR</sequence>